<proteinExistence type="predicted"/>
<keyword evidence="3" id="KW-1185">Reference proteome</keyword>
<dbReference type="Proteomes" id="UP000735302">
    <property type="component" value="Unassembled WGS sequence"/>
</dbReference>
<evidence type="ECO:0000256" key="1">
    <source>
        <dbReference type="SAM" id="MobiDB-lite"/>
    </source>
</evidence>
<dbReference type="EMBL" id="BLXT01007705">
    <property type="protein sequence ID" value="GFO41553.1"/>
    <property type="molecule type" value="Genomic_DNA"/>
</dbReference>
<gene>
    <name evidence="2" type="ORF">PoB_006805800</name>
</gene>
<evidence type="ECO:0000313" key="2">
    <source>
        <dbReference type="EMBL" id="GFO41553.1"/>
    </source>
</evidence>
<dbReference type="AlphaFoldDB" id="A0AAV4DBH1"/>
<sequence>MLEETDSRLLTEGNPIFGETQPPEIAGNSRLDAPQLSKANSMRDGEGQGFDISRQAMTRIWCLPPDYKSGFR</sequence>
<accession>A0AAV4DBH1</accession>
<reference evidence="2 3" key="1">
    <citation type="journal article" date="2021" name="Elife">
        <title>Chloroplast acquisition without the gene transfer in kleptoplastic sea slugs, Plakobranchus ocellatus.</title>
        <authorList>
            <person name="Maeda T."/>
            <person name="Takahashi S."/>
            <person name="Yoshida T."/>
            <person name="Shimamura S."/>
            <person name="Takaki Y."/>
            <person name="Nagai Y."/>
            <person name="Toyoda A."/>
            <person name="Suzuki Y."/>
            <person name="Arimoto A."/>
            <person name="Ishii H."/>
            <person name="Satoh N."/>
            <person name="Nishiyama T."/>
            <person name="Hasebe M."/>
            <person name="Maruyama T."/>
            <person name="Minagawa J."/>
            <person name="Obokata J."/>
            <person name="Shigenobu S."/>
        </authorList>
    </citation>
    <scope>NUCLEOTIDE SEQUENCE [LARGE SCALE GENOMIC DNA]</scope>
</reference>
<comment type="caution">
    <text evidence="2">The sequence shown here is derived from an EMBL/GenBank/DDBJ whole genome shotgun (WGS) entry which is preliminary data.</text>
</comment>
<organism evidence="2 3">
    <name type="scientific">Plakobranchus ocellatus</name>
    <dbReference type="NCBI Taxonomy" id="259542"/>
    <lineage>
        <taxon>Eukaryota</taxon>
        <taxon>Metazoa</taxon>
        <taxon>Spiralia</taxon>
        <taxon>Lophotrochozoa</taxon>
        <taxon>Mollusca</taxon>
        <taxon>Gastropoda</taxon>
        <taxon>Heterobranchia</taxon>
        <taxon>Euthyneura</taxon>
        <taxon>Panpulmonata</taxon>
        <taxon>Sacoglossa</taxon>
        <taxon>Placobranchoidea</taxon>
        <taxon>Plakobranchidae</taxon>
        <taxon>Plakobranchus</taxon>
    </lineage>
</organism>
<feature type="region of interest" description="Disordered" evidence="1">
    <location>
        <begin position="1"/>
        <end position="49"/>
    </location>
</feature>
<name>A0AAV4DBH1_9GAST</name>
<protein>
    <submittedName>
        <fullName evidence="2">Uncharacterized protein</fullName>
    </submittedName>
</protein>
<evidence type="ECO:0000313" key="3">
    <source>
        <dbReference type="Proteomes" id="UP000735302"/>
    </source>
</evidence>